<proteinExistence type="predicted"/>
<accession>A0A423UTP1</accession>
<reference evidence="3 4" key="1">
    <citation type="submission" date="2018-08" db="EMBL/GenBank/DDBJ databases">
        <title>Streptomyces globisporus 1912-4Crt, whole genome shotgun sequence.</title>
        <authorList>
            <person name="Matselyukh B."/>
        </authorList>
    </citation>
    <scope>NUCLEOTIDE SEQUENCE [LARGE SCALE GENOMIC DNA]</scope>
    <source>
        <strain evidence="3 4">1912-4Crt</strain>
    </source>
</reference>
<dbReference type="Proteomes" id="UP000285596">
    <property type="component" value="Unassembled WGS sequence"/>
</dbReference>
<evidence type="ECO:0000256" key="1">
    <source>
        <dbReference type="SAM" id="MobiDB-lite"/>
    </source>
</evidence>
<organism evidence="3 4">
    <name type="scientific">Streptomyces globisporus</name>
    <dbReference type="NCBI Taxonomy" id="1908"/>
    <lineage>
        <taxon>Bacteria</taxon>
        <taxon>Bacillati</taxon>
        <taxon>Actinomycetota</taxon>
        <taxon>Actinomycetes</taxon>
        <taxon>Kitasatosporales</taxon>
        <taxon>Streptomycetaceae</taxon>
        <taxon>Streptomyces</taxon>
    </lineage>
</organism>
<dbReference type="AlphaFoldDB" id="A0A423UTP1"/>
<dbReference type="Gene3D" id="1.10.10.10">
    <property type="entry name" value="Winged helix-like DNA-binding domain superfamily/Winged helix DNA-binding domain"/>
    <property type="match status" value="1"/>
</dbReference>
<gene>
    <name evidence="3" type="ORF">D3105_25910</name>
</gene>
<comment type="caution">
    <text evidence="3">The sequence shown here is derived from an EMBL/GenBank/DDBJ whole genome shotgun (WGS) entry which is preliminary data.</text>
</comment>
<feature type="compositionally biased region" description="Basic residues" evidence="1">
    <location>
        <begin position="88"/>
        <end position="98"/>
    </location>
</feature>
<evidence type="ECO:0000313" key="3">
    <source>
        <dbReference type="EMBL" id="ROV65715.1"/>
    </source>
</evidence>
<dbReference type="InterPro" id="IPR036390">
    <property type="entry name" value="WH_DNA-bd_sf"/>
</dbReference>
<sequence length="98" mass="10605">MVGCIDGLEDSGLVRREHHPRDRRAYAVTLTPEAEPALAEAEGGVPRLLDRAFGALTAAERRTLSRLVGQDPRRELSPVDPGGARRGSPPRRGGRQCP</sequence>
<protein>
    <recommendedName>
        <fullName evidence="2">HTH marR-type domain-containing protein</fullName>
    </recommendedName>
</protein>
<dbReference type="PANTHER" id="PTHR33164:SF43">
    <property type="entry name" value="HTH-TYPE TRANSCRIPTIONAL REPRESSOR YETL"/>
    <property type="match status" value="1"/>
</dbReference>
<evidence type="ECO:0000259" key="2">
    <source>
        <dbReference type="PROSITE" id="PS50995"/>
    </source>
</evidence>
<feature type="region of interest" description="Disordered" evidence="1">
    <location>
        <begin position="64"/>
        <end position="98"/>
    </location>
</feature>
<dbReference type="GO" id="GO:0006950">
    <property type="term" value="P:response to stress"/>
    <property type="evidence" value="ECO:0007669"/>
    <property type="project" value="TreeGrafter"/>
</dbReference>
<dbReference type="GO" id="GO:0003700">
    <property type="term" value="F:DNA-binding transcription factor activity"/>
    <property type="evidence" value="ECO:0007669"/>
    <property type="project" value="InterPro"/>
</dbReference>
<dbReference type="PANTHER" id="PTHR33164">
    <property type="entry name" value="TRANSCRIPTIONAL REGULATOR, MARR FAMILY"/>
    <property type="match status" value="1"/>
</dbReference>
<dbReference type="SUPFAM" id="SSF46785">
    <property type="entry name" value="Winged helix' DNA-binding domain"/>
    <property type="match status" value="1"/>
</dbReference>
<dbReference type="InterPro" id="IPR000835">
    <property type="entry name" value="HTH_MarR-typ"/>
</dbReference>
<dbReference type="InterPro" id="IPR036388">
    <property type="entry name" value="WH-like_DNA-bd_sf"/>
</dbReference>
<dbReference type="PRINTS" id="PR00598">
    <property type="entry name" value="HTHMARR"/>
</dbReference>
<evidence type="ECO:0000313" key="4">
    <source>
        <dbReference type="Proteomes" id="UP000285596"/>
    </source>
</evidence>
<feature type="domain" description="HTH marR-type" evidence="2">
    <location>
        <begin position="1"/>
        <end position="73"/>
    </location>
</feature>
<name>A0A423UTP1_STRGL</name>
<dbReference type="PROSITE" id="PS50995">
    <property type="entry name" value="HTH_MARR_2"/>
    <property type="match status" value="1"/>
</dbReference>
<dbReference type="EMBL" id="QWFA01000170">
    <property type="protein sequence ID" value="ROV65715.1"/>
    <property type="molecule type" value="Genomic_DNA"/>
</dbReference>
<dbReference type="InterPro" id="IPR039422">
    <property type="entry name" value="MarR/SlyA-like"/>
</dbReference>